<keyword evidence="2" id="KW-1185">Reference proteome</keyword>
<dbReference type="OrthoDB" id="8903872at2"/>
<evidence type="ECO:0000313" key="1">
    <source>
        <dbReference type="EMBL" id="RCW66728.1"/>
    </source>
</evidence>
<protein>
    <submittedName>
        <fullName evidence="1">Uncharacterized protein</fullName>
    </submittedName>
</protein>
<reference evidence="1 2" key="1">
    <citation type="submission" date="2018-07" db="EMBL/GenBank/DDBJ databases">
        <title>Genomic Encyclopedia of Type Strains, Phase IV (KMG-IV): sequencing the most valuable type-strain genomes for metagenomic binning, comparative biology and taxonomic classification.</title>
        <authorList>
            <person name="Goeker M."/>
        </authorList>
    </citation>
    <scope>NUCLEOTIDE SEQUENCE [LARGE SCALE GENOMIC DNA]</scope>
    <source>
        <strain evidence="1 2">DSM 21634</strain>
    </source>
</reference>
<sequence length="118" mass="12452">MTVLDKSAPAGLDPAAVRKVERADRRAQLFAVVREAMAQCGFPAEGYRFKVVALDAEGWRYLVLVDLAPALEDSEADPGPVQGMVAVAAKMRADLVVEGVYWRPAAAEPGAAAPATAD</sequence>
<dbReference type="EMBL" id="QPJK01000010">
    <property type="protein sequence ID" value="RCW66728.1"/>
    <property type="molecule type" value="Genomic_DNA"/>
</dbReference>
<dbReference type="Proteomes" id="UP000252884">
    <property type="component" value="Unassembled WGS sequence"/>
</dbReference>
<proteinExistence type="predicted"/>
<accession>A0A368XI83</accession>
<dbReference type="RefSeq" id="WP_114471245.1">
    <property type="nucleotide sequence ID" value="NZ_QPJK01000010.1"/>
</dbReference>
<organism evidence="1 2">
    <name type="scientific">Pseudorhodoferax soli</name>
    <dbReference type="NCBI Taxonomy" id="545864"/>
    <lineage>
        <taxon>Bacteria</taxon>
        <taxon>Pseudomonadati</taxon>
        <taxon>Pseudomonadota</taxon>
        <taxon>Betaproteobacteria</taxon>
        <taxon>Burkholderiales</taxon>
        <taxon>Comamonadaceae</taxon>
    </lineage>
</organism>
<comment type="caution">
    <text evidence="1">The sequence shown here is derived from an EMBL/GenBank/DDBJ whole genome shotgun (WGS) entry which is preliminary data.</text>
</comment>
<name>A0A368XI83_9BURK</name>
<evidence type="ECO:0000313" key="2">
    <source>
        <dbReference type="Proteomes" id="UP000252884"/>
    </source>
</evidence>
<dbReference type="AlphaFoldDB" id="A0A368XI83"/>
<gene>
    <name evidence="1" type="ORF">DES41_11093</name>
</gene>